<feature type="compositionally biased region" description="Low complexity" evidence="1">
    <location>
        <begin position="21"/>
        <end position="32"/>
    </location>
</feature>
<accession>A0A2M7FX84</accession>
<protein>
    <submittedName>
        <fullName evidence="4">Formylglycine-generating enzyme family protein</fullName>
    </submittedName>
</protein>
<dbReference type="InterPro" id="IPR051043">
    <property type="entry name" value="Sulfatase_Mod_Factor_Kinase"/>
</dbReference>
<feature type="region of interest" description="Disordered" evidence="1">
    <location>
        <begin position="17"/>
        <end position="83"/>
    </location>
</feature>
<evidence type="ECO:0000313" key="4">
    <source>
        <dbReference type="EMBL" id="PIW13745.1"/>
    </source>
</evidence>
<feature type="domain" description="Sulfatase-modifying factor enzyme-like" evidence="3">
    <location>
        <begin position="92"/>
        <end position="314"/>
    </location>
</feature>
<feature type="chain" id="PRO_5015005875" evidence="2">
    <location>
        <begin position="21"/>
        <end position="316"/>
    </location>
</feature>
<dbReference type="GO" id="GO:0120147">
    <property type="term" value="F:formylglycine-generating oxidase activity"/>
    <property type="evidence" value="ECO:0007669"/>
    <property type="project" value="TreeGrafter"/>
</dbReference>
<name>A0A2M7FX84_9BACT</name>
<evidence type="ECO:0000256" key="1">
    <source>
        <dbReference type="SAM" id="MobiDB-lite"/>
    </source>
</evidence>
<reference evidence="4 5" key="1">
    <citation type="submission" date="2017-09" db="EMBL/GenBank/DDBJ databases">
        <title>Depth-based differentiation of microbial function through sediment-hosted aquifers and enrichment of novel symbionts in the deep terrestrial subsurface.</title>
        <authorList>
            <person name="Probst A.J."/>
            <person name="Ladd B."/>
            <person name="Jarett J.K."/>
            <person name="Geller-Mcgrath D.E."/>
            <person name="Sieber C.M."/>
            <person name="Emerson J.B."/>
            <person name="Anantharaman K."/>
            <person name="Thomas B.C."/>
            <person name="Malmstrom R."/>
            <person name="Stieglmeier M."/>
            <person name="Klingl A."/>
            <person name="Woyke T."/>
            <person name="Ryan C.M."/>
            <person name="Banfield J.F."/>
        </authorList>
    </citation>
    <scope>NUCLEOTIDE SEQUENCE [LARGE SCALE GENOMIC DNA]</scope>
    <source>
        <strain evidence="4">CG17_big_fil_post_rev_8_21_14_2_50_48_46</strain>
    </source>
</reference>
<dbReference type="InterPro" id="IPR016187">
    <property type="entry name" value="CTDL_fold"/>
</dbReference>
<gene>
    <name evidence="4" type="ORF">COW36_24055</name>
</gene>
<feature type="signal peptide" evidence="2">
    <location>
        <begin position="1"/>
        <end position="20"/>
    </location>
</feature>
<dbReference type="EMBL" id="PFFQ01000066">
    <property type="protein sequence ID" value="PIW13745.1"/>
    <property type="molecule type" value="Genomic_DNA"/>
</dbReference>
<dbReference type="SUPFAM" id="SSF56436">
    <property type="entry name" value="C-type lectin-like"/>
    <property type="match status" value="1"/>
</dbReference>
<dbReference type="PANTHER" id="PTHR23150:SF19">
    <property type="entry name" value="FORMYLGLYCINE-GENERATING ENZYME"/>
    <property type="match status" value="1"/>
</dbReference>
<evidence type="ECO:0000259" key="3">
    <source>
        <dbReference type="Pfam" id="PF03781"/>
    </source>
</evidence>
<keyword evidence="2" id="KW-0732">Signal</keyword>
<dbReference type="PROSITE" id="PS51257">
    <property type="entry name" value="PROKAR_LIPOPROTEIN"/>
    <property type="match status" value="1"/>
</dbReference>
<dbReference type="AlphaFoldDB" id="A0A2M7FX84"/>
<dbReference type="Gene3D" id="3.90.1580.10">
    <property type="entry name" value="paralog of FGE (formylglycine-generating enzyme)"/>
    <property type="match status" value="1"/>
</dbReference>
<evidence type="ECO:0000256" key="2">
    <source>
        <dbReference type="SAM" id="SignalP"/>
    </source>
</evidence>
<dbReference type="Pfam" id="PF03781">
    <property type="entry name" value="FGE-sulfatase"/>
    <property type="match status" value="1"/>
</dbReference>
<feature type="compositionally biased region" description="Low complexity" evidence="1">
    <location>
        <begin position="48"/>
        <end position="60"/>
    </location>
</feature>
<dbReference type="InterPro" id="IPR005532">
    <property type="entry name" value="SUMF_dom"/>
</dbReference>
<feature type="compositionally biased region" description="Pro residues" evidence="1">
    <location>
        <begin position="33"/>
        <end position="47"/>
    </location>
</feature>
<sequence>MKKRLIPLIALILTACPANPPANLTPSASPTPTASPTPVPTPVPTATPQPTAEPTTTPSAEPTPTPSPTPWPGIVSSPTPLPVSTTNSMGMNFVRIEAGAFIMGSPSTETGHTSDETQRSVTLTKPYLIQTTEVTQAQWKAIMENNPAQFQKPEDLNRPIESITWDQVQDFLARLNAKGPEKYRLPTEAEWEYAARAGATGLYFFGDNARFLKDFAWFVETSGDPPMPQPVGKKRANLFGLYDIQGNVSEFVADNYTGEISSAPQVDPVGPAASAHRLYRDCHYAQPAEACRLAARHLIRPDFVLKGQVGFRLVME</sequence>
<dbReference type="PANTHER" id="PTHR23150">
    <property type="entry name" value="SULFATASE MODIFYING FACTOR 1, 2"/>
    <property type="match status" value="1"/>
</dbReference>
<dbReference type="InterPro" id="IPR042095">
    <property type="entry name" value="SUMF_sf"/>
</dbReference>
<feature type="compositionally biased region" description="Pro residues" evidence="1">
    <location>
        <begin position="61"/>
        <end position="71"/>
    </location>
</feature>
<proteinExistence type="predicted"/>
<evidence type="ECO:0000313" key="5">
    <source>
        <dbReference type="Proteomes" id="UP000231019"/>
    </source>
</evidence>
<dbReference type="Proteomes" id="UP000231019">
    <property type="component" value="Unassembled WGS sequence"/>
</dbReference>
<comment type="caution">
    <text evidence="4">The sequence shown here is derived from an EMBL/GenBank/DDBJ whole genome shotgun (WGS) entry which is preliminary data.</text>
</comment>
<organism evidence="4 5">
    <name type="scientific">bacterium (Candidatus Blackallbacteria) CG17_big_fil_post_rev_8_21_14_2_50_48_46</name>
    <dbReference type="NCBI Taxonomy" id="2014261"/>
    <lineage>
        <taxon>Bacteria</taxon>
        <taxon>Candidatus Blackallbacteria</taxon>
    </lineage>
</organism>